<dbReference type="EMBL" id="CP000108">
    <property type="protein sequence ID" value="ABB27723.1"/>
    <property type="molecule type" value="Genomic_DNA"/>
</dbReference>
<dbReference type="InterPro" id="IPR044153">
    <property type="entry name" value="PIN_Pae0151-like"/>
</dbReference>
<dbReference type="eggNOG" id="COG4113">
    <property type="taxonomic scope" value="Bacteria"/>
</dbReference>
<dbReference type="PANTHER" id="PTHR35901">
    <property type="entry name" value="RIBONUCLEASE VAPC3"/>
    <property type="match status" value="1"/>
</dbReference>
<dbReference type="Gene3D" id="3.40.50.1010">
    <property type="entry name" value="5'-nuclease"/>
    <property type="match status" value="1"/>
</dbReference>
<dbReference type="InterPro" id="IPR002716">
    <property type="entry name" value="PIN_dom"/>
</dbReference>
<dbReference type="HOGENOM" id="CLU_121774_4_0_10"/>
<organism evidence="3">
    <name type="scientific">Chlorobium chlorochromatii (strain CaD3)</name>
    <dbReference type="NCBI Taxonomy" id="340177"/>
    <lineage>
        <taxon>Bacteria</taxon>
        <taxon>Pseudomonadati</taxon>
        <taxon>Chlorobiota</taxon>
        <taxon>Chlorobiia</taxon>
        <taxon>Chlorobiales</taxon>
        <taxon>Chlorobiaceae</taxon>
        <taxon>Chlorobium/Pelodictyon group</taxon>
        <taxon>Chlorobium</taxon>
    </lineage>
</organism>
<dbReference type="STRING" id="340177.Cag_0450"/>
<dbReference type="AlphaFoldDB" id="Q3ATF2"/>
<dbReference type="Pfam" id="PF01850">
    <property type="entry name" value="PIN"/>
    <property type="match status" value="1"/>
</dbReference>
<dbReference type="SUPFAM" id="SSF88723">
    <property type="entry name" value="PIN domain-like"/>
    <property type="match status" value="1"/>
</dbReference>
<keyword evidence="1" id="KW-0460">Magnesium</keyword>
<proteinExistence type="predicted"/>
<dbReference type="InterPro" id="IPR029060">
    <property type="entry name" value="PIN-like_dom_sf"/>
</dbReference>
<dbReference type="PANTHER" id="PTHR35901:SF1">
    <property type="entry name" value="EXONUCLEASE VAPC9"/>
    <property type="match status" value="1"/>
</dbReference>
<evidence type="ECO:0000259" key="2">
    <source>
        <dbReference type="Pfam" id="PF01850"/>
    </source>
</evidence>
<sequence length="132" mass="14422">MNITIDTSSLIAVIGNEESKEKIIKITEGSSLCSPLSVHWEIGNALSNMFKKGRILLEQAQLALFAYNEIPIKFIDVSLVKAINLSHSLNIYAYDAYVIQCAKQTGTPLLTLDNGLKVAAQKSGINLLELQS</sequence>
<accession>Q3ATF2</accession>
<dbReference type="KEGG" id="cch:Cag_0450"/>
<feature type="domain" description="PIN" evidence="2">
    <location>
        <begin position="4"/>
        <end position="120"/>
    </location>
</feature>
<reference evidence="3" key="1">
    <citation type="submission" date="2005-08" db="EMBL/GenBank/DDBJ databases">
        <title>Complete sequence of Chlorobium chlorochromatii CaD3.</title>
        <authorList>
            <person name="Copeland A."/>
            <person name="Lucas S."/>
            <person name="Lapidus A."/>
            <person name="Barry K."/>
            <person name="Detter J.C."/>
            <person name="Glavina T."/>
            <person name="Hammon N."/>
            <person name="Israni S."/>
            <person name="Pitluck S."/>
            <person name="Bryant D."/>
            <person name="Schmutz J."/>
            <person name="Larimer F."/>
            <person name="Land M."/>
            <person name="Kyrpides N."/>
            <person name="Ivanova N."/>
            <person name="Richardson P."/>
        </authorList>
    </citation>
    <scope>NUCLEOTIDE SEQUENCE [LARGE SCALE GENOMIC DNA]</scope>
    <source>
        <strain evidence="3">CaD3</strain>
    </source>
</reference>
<dbReference type="OrthoDB" id="370171at2"/>
<name>Q3ATF2_CHLCH</name>
<dbReference type="InterPro" id="IPR051619">
    <property type="entry name" value="TypeII_TA_RNase_PINc/VapC"/>
</dbReference>
<gene>
    <name evidence="3" type="ordered locus">Cag_0450</name>
</gene>
<protein>
    <recommendedName>
        <fullName evidence="2">PIN domain-containing protein</fullName>
    </recommendedName>
</protein>
<dbReference type="CDD" id="cd09873">
    <property type="entry name" value="PIN_Pae0151-like"/>
    <property type="match status" value="1"/>
</dbReference>
<evidence type="ECO:0000256" key="1">
    <source>
        <dbReference type="ARBA" id="ARBA00022842"/>
    </source>
</evidence>
<evidence type="ECO:0000313" key="3">
    <source>
        <dbReference type="EMBL" id="ABB27723.1"/>
    </source>
</evidence>